<organism evidence="2 3">
    <name type="scientific">Penicillium hordei</name>
    <dbReference type="NCBI Taxonomy" id="40994"/>
    <lineage>
        <taxon>Eukaryota</taxon>
        <taxon>Fungi</taxon>
        <taxon>Dikarya</taxon>
        <taxon>Ascomycota</taxon>
        <taxon>Pezizomycotina</taxon>
        <taxon>Eurotiomycetes</taxon>
        <taxon>Eurotiomycetidae</taxon>
        <taxon>Eurotiales</taxon>
        <taxon>Aspergillaceae</taxon>
        <taxon>Penicillium</taxon>
    </lineage>
</organism>
<accession>A0AAD6DZW5</accession>
<feature type="compositionally biased region" description="Polar residues" evidence="1">
    <location>
        <begin position="141"/>
        <end position="156"/>
    </location>
</feature>
<name>A0AAD6DZW5_9EURO</name>
<dbReference type="GeneID" id="81588696"/>
<keyword evidence="3" id="KW-1185">Reference proteome</keyword>
<evidence type="ECO:0000313" key="2">
    <source>
        <dbReference type="EMBL" id="KAJ5597313.1"/>
    </source>
</evidence>
<dbReference type="AlphaFoldDB" id="A0AAD6DZW5"/>
<evidence type="ECO:0000313" key="3">
    <source>
        <dbReference type="Proteomes" id="UP001213799"/>
    </source>
</evidence>
<feature type="compositionally biased region" description="Polar residues" evidence="1">
    <location>
        <begin position="169"/>
        <end position="188"/>
    </location>
</feature>
<feature type="compositionally biased region" description="Low complexity" evidence="1">
    <location>
        <begin position="73"/>
        <end position="84"/>
    </location>
</feature>
<feature type="region of interest" description="Disordered" evidence="1">
    <location>
        <begin position="73"/>
        <end position="232"/>
    </location>
</feature>
<feature type="compositionally biased region" description="Low complexity" evidence="1">
    <location>
        <begin position="122"/>
        <end position="135"/>
    </location>
</feature>
<dbReference type="RefSeq" id="XP_056750530.1">
    <property type="nucleotide sequence ID" value="XM_056898454.1"/>
</dbReference>
<evidence type="ECO:0000256" key="1">
    <source>
        <dbReference type="SAM" id="MobiDB-lite"/>
    </source>
</evidence>
<feature type="compositionally biased region" description="Polar residues" evidence="1">
    <location>
        <begin position="111"/>
        <end position="121"/>
    </location>
</feature>
<sequence length="232" mass="24817">MPVQISNLQSVLRRRDLHSSTLALALTLSSNTCTGTKPSPSTLTDPFVKGNRELKTGTFMQCDTVVEKVIVPETSTTTEPKSPSVDLFSPPTQENLETGTIATWDMPAHPSQKNPSTIPNTSSDDSSSEGLDSSSGAKSEIFSTNSLDTRPESPSSALFDASAYENCESKPSTTPDMSAQYDSDSDAQTVILCDDNSENDSNTLPNSSSSQREPNTISSTSSGRPLQRPERS</sequence>
<protein>
    <submittedName>
        <fullName evidence="2">Uncharacterized protein</fullName>
    </submittedName>
</protein>
<feature type="compositionally biased region" description="Polar residues" evidence="1">
    <location>
        <begin position="199"/>
        <end position="224"/>
    </location>
</feature>
<feature type="compositionally biased region" description="Polar residues" evidence="1">
    <location>
        <begin position="90"/>
        <end position="101"/>
    </location>
</feature>
<comment type="caution">
    <text evidence="2">The sequence shown here is derived from an EMBL/GenBank/DDBJ whole genome shotgun (WGS) entry which is preliminary data.</text>
</comment>
<dbReference type="Proteomes" id="UP001213799">
    <property type="component" value="Unassembled WGS sequence"/>
</dbReference>
<gene>
    <name evidence="2" type="ORF">N7537_007397</name>
</gene>
<reference evidence="2" key="2">
    <citation type="submission" date="2023-01" db="EMBL/GenBank/DDBJ databases">
        <authorList>
            <person name="Petersen C."/>
        </authorList>
    </citation>
    <scope>NUCLEOTIDE SEQUENCE</scope>
    <source>
        <strain evidence="2">IBT 12815</strain>
    </source>
</reference>
<proteinExistence type="predicted"/>
<dbReference type="EMBL" id="JAQJAE010000004">
    <property type="protein sequence ID" value="KAJ5597313.1"/>
    <property type="molecule type" value="Genomic_DNA"/>
</dbReference>
<reference evidence="2" key="1">
    <citation type="journal article" date="2023" name="IMA Fungus">
        <title>Comparative genomic study of the Penicillium genus elucidates a diverse pangenome and 15 lateral gene transfer events.</title>
        <authorList>
            <person name="Petersen C."/>
            <person name="Sorensen T."/>
            <person name="Nielsen M.R."/>
            <person name="Sondergaard T.E."/>
            <person name="Sorensen J.L."/>
            <person name="Fitzpatrick D.A."/>
            <person name="Frisvad J.C."/>
            <person name="Nielsen K.L."/>
        </authorList>
    </citation>
    <scope>NUCLEOTIDE SEQUENCE</scope>
    <source>
        <strain evidence="2">IBT 12815</strain>
    </source>
</reference>